<evidence type="ECO:0000313" key="2">
    <source>
        <dbReference type="EMBL" id="SJZ61419.1"/>
    </source>
</evidence>
<protein>
    <submittedName>
        <fullName evidence="2">SIR2-like domain-containing protein</fullName>
    </submittedName>
</protein>
<proteinExistence type="predicted"/>
<dbReference type="InterPro" id="IPR029035">
    <property type="entry name" value="DHS-like_NAD/FAD-binding_dom"/>
</dbReference>
<dbReference type="OrthoDB" id="1688888at2"/>
<gene>
    <name evidence="2" type="ORF">SAMN02745191_1169</name>
</gene>
<reference evidence="3" key="1">
    <citation type="submission" date="2017-02" db="EMBL/GenBank/DDBJ databases">
        <authorList>
            <person name="Varghese N."/>
            <person name="Submissions S."/>
        </authorList>
    </citation>
    <scope>NUCLEOTIDE SEQUENCE [LARGE SCALE GENOMIC DNA]</scope>
    <source>
        <strain evidence="3">ATCC 25662</strain>
    </source>
</reference>
<keyword evidence="3" id="KW-1185">Reference proteome</keyword>
<accession>A0A1T4M349</accession>
<evidence type="ECO:0000259" key="1">
    <source>
        <dbReference type="Pfam" id="PF18185"/>
    </source>
</evidence>
<feature type="domain" description="NAD(+) hydrolase ThsA Sir2/TIR-associating SLOG" evidence="1">
    <location>
        <begin position="253"/>
        <end position="452"/>
    </location>
</feature>
<dbReference type="RefSeq" id="WP_078711576.1">
    <property type="nucleotide sequence ID" value="NZ_FUWY01000002.1"/>
</dbReference>
<dbReference type="Pfam" id="PF13289">
    <property type="entry name" value="SIR2_2"/>
    <property type="match status" value="1"/>
</dbReference>
<dbReference type="SUPFAM" id="SSF52467">
    <property type="entry name" value="DHS-like NAD/FAD-binding domain"/>
    <property type="match status" value="1"/>
</dbReference>
<dbReference type="InterPro" id="IPR041486">
    <property type="entry name" value="ThsA_STALD"/>
</dbReference>
<dbReference type="EMBL" id="FUWY01000002">
    <property type="protein sequence ID" value="SJZ61419.1"/>
    <property type="molecule type" value="Genomic_DNA"/>
</dbReference>
<dbReference type="Proteomes" id="UP000243297">
    <property type="component" value="Unassembled WGS sequence"/>
</dbReference>
<organism evidence="2 3">
    <name type="scientific">Anaerorhabdus furcosa</name>
    <dbReference type="NCBI Taxonomy" id="118967"/>
    <lineage>
        <taxon>Bacteria</taxon>
        <taxon>Bacillati</taxon>
        <taxon>Bacillota</taxon>
        <taxon>Erysipelotrichia</taxon>
        <taxon>Erysipelotrichales</taxon>
        <taxon>Erysipelotrichaceae</taxon>
        <taxon>Anaerorhabdus</taxon>
    </lineage>
</organism>
<dbReference type="AlphaFoldDB" id="A0A1T4M349"/>
<name>A0A1T4M349_9FIRM</name>
<dbReference type="Pfam" id="PF18185">
    <property type="entry name" value="STALD"/>
    <property type="match status" value="1"/>
</dbReference>
<evidence type="ECO:0000313" key="3">
    <source>
        <dbReference type="Proteomes" id="UP000243297"/>
    </source>
</evidence>
<sequence>MAIEKKKFIDVFVRQALENRISLFLGSGASADAGYPTWKYLFEPMARELGIKIEKNTDYYKLAQYYANQFGKAELKSRIQNAINSNNFKSELLNELLDIDFSNIWTTNFDNVIEDNYKARNILINKVFTDADLSNIDLNRLVNVFKMNGDISNPEGLITTQGEFEKYHEKRRLMLMFLKRELISNTFLFVGYSFTDHLVLDCLSELANYLNDTSTHHYAIMKDDKGNAQFKCFINDLEIRYHVHVLLVKEYSEIPKVLSQINDKIKSKKVFISGAFNSVDVNLYKYSHELAQKLTNSLFQKDYRIVNGIGRSFGTHIIGYANEYLAKHGVKNIQNHLIIKPFVGNKETSDKEKNHSRAEVIGKCGVAIFVFGDKMNSESINVSGVMQEFEIARKLHKVIIPIAYPNMISNDIWELIKDNITEFPYLEGKLDYLTSKCQIDKVIKTIVQILDSVQKSL</sequence>